<dbReference type="EMBL" id="APJX01000006">
    <property type="protein sequence ID" value="EMS78993.1"/>
    <property type="molecule type" value="Genomic_DNA"/>
</dbReference>
<keyword evidence="1" id="KW-0456">Lyase</keyword>
<dbReference type="PANTHER" id="PTHR43360">
    <property type="entry name" value="CARBON DIOXIDE CONCENTRATING MECHANISM PROTEIN CCMM"/>
    <property type="match status" value="1"/>
</dbReference>
<evidence type="ECO:0000313" key="2">
    <source>
        <dbReference type="Proteomes" id="UP000014216"/>
    </source>
</evidence>
<proteinExistence type="predicted"/>
<name>S0FV66_9BACT</name>
<dbReference type="EC" id="4.2.1.1" evidence="1"/>
<dbReference type="Gene3D" id="2.160.10.10">
    <property type="entry name" value="Hexapeptide repeat proteins"/>
    <property type="match status" value="1"/>
</dbReference>
<protein>
    <submittedName>
        <fullName evidence="1">Carbonic anhydrase Can</fullName>
        <ecNumber evidence="1">4.2.1.1</ecNumber>
    </submittedName>
</protein>
<keyword evidence="2" id="KW-1185">Reference proteome</keyword>
<dbReference type="InterPro" id="IPR052265">
    <property type="entry name" value="Gamma-CA"/>
</dbReference>
<dbReference type="RefSeq" id="WP_006966833.1">
    <property type="nucleotide sequence ID" value="NZ_APJX01000006.1"/>
</dbReference>
<dbReference type="InterPro" id="IPR011004">
    <property type="entry name" value="Trimer_LpxA-like_sf"/>
</dbReference>
<evidence type="ECO:0000313" key="1">
    <source>
        <dbReference type="EMBL" id="EMS78993.1"/>
    </source>
</evidence>
<dbReference type="Proteomes" id="UP000014216">
    <property type="component" value="Unassembled WGS sequence"/>
</dbReference>
<dbReference type="AlphaFoldDB" id="S0FV66"/>
<reference evidence="1 2" key="1">
    <citation type="journal article" date="2013" name="Genome Announc.">
        <title>Draft Genome Sequence of Desulfotignum phosphitoxidans DSM 13687 Strain FiPS-3.</title>
        <authorList>
            <person name="Poehlein A."/>
            <person name="Daniel R."/>
            <person name="Simeonova D.D."/>
        </authorList>
    </citation>
    <scope>NUCLEOTIDE SEQUENCE [LARGE SCALE GENOMIC DNA]</scope>
    <source>
        <strain evidence="1 2">DSM 13687</strain>
    </source>
</reference>
<comment type="caution">
    <text evidence="1">The sequence shown here is derived from an EMBL/GenBank/DDBJ whole genome shotgun (WGS) entry which is preliminary data.</text>
</comment>
<accession>S0FV66</accession>
<dbReference type="Pfam" id="PF00132">
    <property type="entry name" value="Hexapep"/>
    <property type="match status" value="2"/>
</dbReference>
<dbReference type="PANTHER" id="PTHR43360:SF1">
    <property type="entry name" value="CARBOXYSOME ASSEMBLY PROTEIN CCMM"/>
    <property type="match status" value="1"/>
</dbReference>
<dbReference type="SUPFAM" id="SSF51161">
    <property type="entry name" value="Trimeric LpxA-like enzymes"/>
    <property type="match status" value="1"/>
</dbReference>
<dbReference type="OrthoDB" id="9803036at2"/>
<dbReference type="GO" id="GO:0004089">
    <property type="term" value="F:carbonate dehydratase activity"/>
    <property type="evidence" value="ECO:0007669"/>
    <property type="project" value="UniProtKB-EC"/>
</dbReference>
<organism evidence="1 2">
    <name type="scientific">Desulfotignum phosphitoxidans DSM 13687</name>
    <dbReference type="NCBI Taxonomy" id="1286635"/>
    <lineage>
        <taxon>Bacteria</taxon>
        <taxon>Pseudomonadati</taxon>
        <taxon>Thermodesulfobacteriota</taxon>
        <taxon>Desulfobacteria</taxon>
        <taxon>Desulfobacterales</taxon>
        <taxon>Desulfobacteraceae</taxon>
        <taxon>Desulfotignum</taxon>
    </lineage>
</organism>
<dbReference type="InterPro" id="IPR001451">
    <property type="entry name" value="Hexapep"/>
</dbReference>
<gene>
    <name evidence="1" type="primary">can</name>
    <name evidence="1" type="ORF">Dpo_6c01920</name>
</gene>
<sequence length="179" mass="18742">MIYRNHAGDKPVVHPTATIHPSAVVIGNVQIGEKVFVGPNAVIRADEPCPEGKVEAIVIESEVNIQDGVIIHALGGSPVHIGNGVSLAHGAVIHGPCHVGNNCFVGFKSVVFNARIGEGVVIQHQALVEGVEIPDRTHVPSMAGVLTEADVHALKPVTAELSAFAEKVRKTNVFLAEVA</sequence>